<dbReference type="EMBL" id="LFJN01000045">
    <property type="protein sequence ID" value="KPI35051.1"/>
    <property type="molecule type" value="Genomic_DNA"/>
</dbReference>
<evidence type="ECO:0000313" key="1">
    <source>
        <dbReference type="EMBL" id="KPI35051.1"/>
    </source>
</evidence>
<dbReference type="Proteomes" id="UP000038010">
    <property type="component" value="Unassembled WGS sequence"/>
</dbReference>
<keyword evidence="2" id="KW-1185">Reference proteome</keyword>
<reference evidence="1 2" key="1">
    <citation type="submission" date="2015-06" db="EMBL/GenBank/DDBJ databases">
        <title>Draft genome of the ant-associated black yeast Phialophora attae CBS 131958.</title>
        <authorList>
            <person name="Moreno L.F."/>
            <person name="Stielow B.J."/>
            <person name="de Hoog S."/>
            <person name="Vicente V.A."/>
            <person name="Weiss V.A."/>
            <person name="de Vries M."/>
            <person name="Cruz L.M."/>
            <person name="Souza E.M."/>
        </authorList>
    </citation>
    <scope>NUCLEOTIDE SEQUENCE [LARGE SCALE GENOMIC DNA]</scope>
    <source>
        <strain evidence="1 2">CBS 131958</strain>
    </source>
</reference>
<dbReference type="VEuPathDB" id="FungiDB:AB675_7241"/>
<dbReference type="RefSeq" id="XP_017995014.1">
    <property type="nucleotide sequence ID" value="XM_018147595.1"/>
</dbReference>
<name>A0A0N0NHT4_9EURO</name>
<dbReference type="GeneID" id="28739475"/>
<sequence length="51" mass="5611">MASALNPPPHSCDNNDKNICENPEYSDLRLATLGDTIRSLSTTIDRYTTKG</sequence>
<proteinExistence type="predicted"/>
<protein>
    <submittedName>
        <fullName evidence="1">Uncharacterized protein</fullName>
    </submittedName>
</protein>
<evidence type="ECO:0000313" key="2">
    <source>
        <dbReference type="Proteomes" id="UP000038010"/>
    </source>
</evidence>
<comment type="caution">
    <text evidence="1">The sequence shown here is derived from an EMBL/GenBank/DDBJ whole genome shotgun (WGS) entry which is preliminary data.</text>
</comment>
<dbReference type="AlphaFoldDB" id="A0A0N0NHT4"/>
<accession>A0A0N0NHT4</accession>
<organism evidence="1 2">
    <name type="scientific">Cyphellophora attinorum</name>
    <dbReference type="NCBI Taxonomy" id="1664694"/>
    <lineage>
        <taxon>Eukaryota</taxon>
        <taxon>Fungi</taxon>
        <taxon>Dikarya</taxon>
        <taxon>Ascomycota</taxon>
        <taxon>Pezizomycotina</taxon>
        <taxon>Eurotiomycetes</taxon>
        <taxon>Chaetothyriomycetidae</taxon>
        <taxon>Chaetothyriales</taxon>
        <taxon>Cyphellophoraceae</taxon>
        <taxon>Cyphellophora</taxon>
    </lineage>
</organism>
<gene>
    <name evidence="1" type="ORF">AB675_7241</name>
</gene>